<organism evidence="4 5">
    <name type="scientific">Acer saccharum</name>
    <name type="common">Sugar maple</name>
    <dbReference type="NCBI Taxonomy" id="4024"/>
    <lineage>
        <taxon>Eukaryota</taxon>
        <taxon>Viridiplantae</taxon>
        <taxon>Streptophyta</taxon>
        <taxon>Embryophyta</taxon>
        <taxon>Tracheophyta</taxon>
        <taxon>Spermatophyta</taxon>
        <taxon>Magnoliopsida</taxon>
        <taxon>eudicotyledons</taxon>
        <taxon>Gunneridae</taxon>
        <taxon>Pentapetalae</taxon>
        <taxon>rosids</taxon>
        <taxon>malvids</taxon>
        <taxon>Sapindales</taxon>
        <taxon>Sapindaceae</taxon>
        <taxon>Hippocastanoideae</taxon>
        <taxon>Acereae</taxon>
        <taxon>Acer</taxon>
    </lineage>
</organism>
<feature type="region of interest" description="Disordered" evidence="2">
    <location>
        <begin position="550"/>
        <end position="579"/>
    </location>
</feature>
<dbReference type="PANTHER" id="PTHR46033:SF67">
    <property type="entry name" value="AMINOTRANSFERASE-LIKE, PLANT MOBILE DOMAIN FAMILY PROTEIN"/>
    <property type="match status" value="1"/>
</dbReference>
<evidence type="ECO:0000313" key="4">
    <source>
        <dbReference type="EMBL" id="KAK0599074.1"/>
    </source>
</evidence>
<dbReference type="PANTHER" id="PTHR46033">
    <property type="entry name" value="PROTEIN MAIN-LIKE 2"/>
    <property type="match status" value="1"/>
</dbReference>
<comment type="caution">
    <text evidence="4">The sequence shown here is derived from an EMBL/GenBank/DDBJ whole genome shotgun (WGS) entry which is preliminary data.</text>
</comment>
<feature type="domain" description="Aminotransferase-like plant mobile" evidence="3">
    <location>
        <begin position="99"/>
        <end position="459"/>
    </location>
</feature>
<dbReference type="EMBL" id="JAUESC010000003">
    <property type="protein sequence ID" value="KAK0599074.1"/>
    <property type="molecule type" value="Genomic_DNA"/>
</dbReference>
<accession>A0AA39SVY0</accession>
<feature type="coiled-coil region" evidence="1">
    <location>
        <begin position="160"/>
        <end position="187"/>
    </location>
</feature>
<evidence type="ECO:0000259" key="3">
    <source>
        <dbReference type="Pfam" id="PF10536"/>
    </source>
</evidence>
<gene>
    <name evidence="4" type="ORF">LWI29_002125</name>
</gene>
<keyword evidence="5" id="KW-1185">Reference proteome</keyword>
<reference evidence="4" key="1">
    <citation type="journal article" date="2022" name="Plant J.">
        <title>Strategies of tolerance reflected in two North American maple genomes.</title>
        <authorList>
            <person name="McEvoy S.L."/>
            <person name="Sezen U.U."/>
            <person name="Trouern-Trend A."/>
            <person name="McMahon S.M."/>
            <person name="Schaberg P.G."/>
            <person name="Yang J."/>
            <person name="Wegrzyn J.L."/>
            <person name="Swenson N.G."/>
        </authorList>
    </citation>
    <scope>NUCLEOTIDE SEQUENCE</scope>
    <source>
        <strain evidence="4">NS2018</strain>
    </source>
</reference>
<name>A0AA39SVY0_ACESA</name>
<dbReference type="InterPro" id="IPR019557">
    <property type="entry name" value="AminoTfrase-like_pln_mobile"/>
</dbReference>
<dbReference type="Pfam" id="PF10536">
    <property type="entry name" value="PMD"/>
    <property type="match status" value="1"/>
</dbReference>
<dbReference type="GO" id="GO:0010073">
    <property type="term" value="P:meristem maintenance"/>
    <property type="evidence" value="ECO:0007669"/>
    <property type="project" value="InterPro"/>
</dbReference>
<proteinExistence type="predicted"/>
<protein>
    <recommendedName>
        <fullName evidence="3">Aminotransferase-like plant mobile domain-containing protein</fullName>
    </recommendedName>
</protein>
<dbReference type="AlphaFoldDB" id="A0AA39SVY0"/>
<evidence type="ECO:0000256" key="2">
    <source>
        <dbReference type="SAM" id="MobiDB-lite"/>
    </source>
</evidence>
<feature type="compositionally biased region" description="Basic and acidic residues" evidence="2">
    <location>
        <begin position="554"/>
        <end position="565"/>
    </location>
</feature>
<keyword evidence="1" id="KW-0175">Coiled coil</keyword>
<evidence type="ECO:0000256" key="1">
    <source>
        <dbReference type="SAM" id="Coils"/>
    </source>
</evidence>
<dbReference type="Proteomes" id="UP001168877">
    <property type="component" value="Unassembled WGS sequence"/>
</dbReference>
<evidence type="ECO:0000313" key="5">
    <source>
        <dbReference type="Proteomes" id="UP001168877"/>
    </source>
</evidence>
<dbReference type="InterPro" id="IPR044824">
    <property type="entry name" value="MAIN-like"/>
</dbReference>
<sequence length="858" mass="96442">MEEFEDFGFVEREELMISPTGDGEPTFRSAHFLQPTLTSIDGPVFEIPNHCISSVPPTFEPKNWPLEVKYYGWRQPTKEWRTWVENMGSLHESTWKKSGIREAILSSTYEIRRNNDLVLGLAEKWCPDTKSFIFSWGEATITLEDLLISGYSVLGSAFFSGLETEELKTIEQKLNQARKELNRSASKKASYGQWMKKFMGTGLDIEHEAFLALWLSRFVFPVSSPVIVEAVFPIAIHLSRGTRIALAPPILASIYRDLGLLKEIIVSLAELDHSGDDDQVLEITICSPFHLVQIWAWERFKEFRPKANLIKIGEPRCAQWHKQNIGVGNVRTVLDSAGVSFDWRPYAKTLKNWKLPEFYAEKEMCVSVDADLPEEFGSFALCLRTSELVGIDCVEHYLPHRVAMQFGMDQDLPACVARANDAPHVAWSRYCKPITCEKLYIRPRLYEAVVTTRYSNWWKESMFRLKFECKGVRPRKRAFSSLNSTPRRSKAAKVSCFVGSEKRLKRAVESKYSTKSTKLSFKTSSEKSLKTSKQKEKDINASSALGSLLKKAKKPAETSKEKEELCDVSASAGSSSKKLPPSLIVKKELNDSLVPPGFAPKFNLVETRDSIDEDDLSIAEILRSTDVHKEILRSNSLQKSLEKSPKTSKRKKKDINSSVTLGSLLMKAKTPVETSKEKENVCDVCASAGSSSPNKLPPCLTVEEEPNDPPFLPGFAPEFNLVETMDSVDEDDMTIAEILRSKNVRFMDGDNSASHSRDFSSSVADNEAAKIVELPTELLENMMQNEFVKGDSGAVLEDAAERTSGSPVNDTVMLQSSELEGNKYATELPECQLEDWVSRLEKIIAKLEAAKFGLSHHN</sequence>
<reference evidence="4" key="2">
    <citation type="submission" date="2023-06" db="EMBL/GenBank/DDBJ databases">
        <authorList>
            <person name="Swenson N.G."/>
            <person name="Wegrzyn J.L."/>
            <person name="Mcevoy S.L."/>
        </authorList>
    </citation>
    <scope>NUCLEOTIDE SEQUENCE</scope>
    <source>
        <strain evidence="4">NS2018</strain>
        <tissue evidence="4">Leaf</tissue>
    </source>
</reference>